<dbReference type="RefSeq" id="WP_007316282.1">
    <property type="nucleotide sequence ID" value="NZ_BAEH01000017.1"/>
</dbReference>
<evidence type="ECO:0000313" key="2">
    <source>
        <dbReference type="EMBL" id="GAB16944.1"/>
    </source>
</evidence>
<dbReference type="eggNOG" id="COG2105">
    <property type="taxonomic scope" value="Bacteria"/>
</dbReference>
<keyword evidence="3" id="KW-1185">Reference proteome</keyword>
<evidence type="ECO:0000313" key="3">
    <source>
        <dbReference type="Proteomes" id="UP000035034"/>
    </source>
</evidence>
<gene>
    <name evidence="2" type="ORF">GOEFS_017_00600</name>
</gene>
<protein>
    <recommendedName>
        <fullName evidence="1">Gamma-glutamylcyclotransferase AIG2-like domain-containing protein</fullName>
    </recommendedName>
</protein>
<evidence type="ECO:0000259" key="1">
    <source>
        <dbReference type="Pfam" id="PF06094"/>
    </source>
</evidence>
<accession>H0QVU3</accession>
<reference evidence="2 3" key="1">
    <citation type="submission" date="2011-12" db="EMBL/GenBank/DDBJ databases">
        <title>Whole genome shotgun sequence of Gordonia effusa NBRC 100432.</title>
        <authorList>
            <person name="Yoshida I."/>
            <person name="Takarada H."/>
            <person name="Hosoyama A."/>
            <person name="Tsuchikane K."/>
            <person name="Katsumata H."/>
            <person name="Yamazaki S."/>
            <person name="Fujita N."/>
        </authorList>
    </citation>
    <scope>NUCLEOTIDE SEQUENCE [LARGE SCALE GENOMIC DNA]</scope>
    <source>
        <strain evidence="2 3">NBRC 100432</strain>
    </source>
</reference>
<organism evidence="2 3">
    <name type="scientific">Gordonia effusa NBRC 100432</name>
    <dbReference type="NCBI Taxonomy" id="1077974"/>
    <lineage>
        <taxon>Bacteria</taxon>
        <taxon>Bacillati</taxon>
        <taxon>Actinomycetota</taxon>
        <taxon>Actinomycetes</taxon>
        <taxon>Mycobacteriales</taxon>
        <taxon>Gordoniaceae</taxon>
        <taxon>Gordonia</taxon>
    </lineage>
</organism>
<dbReference type="OrthoDB" id="9798388at2"/>
<dbReference type="AlphaFoldDB" id="H0QVU3"/>
<dbReference type="STRING" id="1077974.GOEFS_017_00600"/>
<dbReference type="InterPro" id="IPR013024">
    <property type="entry name" value="GGCT-like"/>
</dbReference>
<dbReference type="SUPFAM" id="SSF110857">
    <property type="entry name" value="Gamma-glutamyl cyclotransferase-like"/>
    <property type="match status" value="1"/>
</dbReference>
<sequence>MHQLFSYGTLQLPGVQETTFGRLLDGRPDAIVGFRSEILTITDPVVIERSGSDEHPILLRGNASDVVEGTTFTINDADLAAADEYEVDDYTRIEVPLRSGGVGWVYIFGGDHPLSTI</sequence>
<dbReference type="EMBL" id="BAEH01000017">
    <property type="protein sequence ID" value="GAB16944.1"/>
    <property type="molecule type" value="Genomic_DNA"/>
</dbReference>
<comment type="caution">
    <text evidence="2">The sequence shown here is derived from an EMBL/GenBank/DDBJ whole genome shotgun (WGS) entry which is preliminary data.</text>
</comment>
<feature type="domain" description="Gamma-glutamylcyclotransferase AIG2-like" evidence="1">
    <location>
        <begin position="4"/>
        <end position="109"/>
    </location>
</feature>
<dbReference type="InterPro" id="IPR009288">
    <property type="entry name" value="AIG2-like_dom"/>
</dbReference>
<name>H0QVU3_9ACTN</name>
<proteinExistence type="predicted"/>
<dbReference type="Gene3D" id="3.10.490.10">
    <property type="entry name" value="Gamma-glutamyl cyclotransferase-like"/>
    <property type="match status" value="1"/>
</dbReference>
<dbReference type="CDD" id="cd06661">
    <property type="entry name" value="GGCT_like"/>
    <property type="match status" value="1"/>
</dbReference>
<dbReference type="Proteomes" id="UP000035034">
    <property type="component" value="Unassembled WGS sequence"/>
</dbReference>
<dbReference type="Pfam" id="PF06094">
    <property type="entry name" value="GGACT"/>
    <property type="match status" value="1"/>
</dbReference>
<dbReference type="InterPro" id="IPR036568">
    <property type="entry name" value="GGCT-like_sf"/>
</dbReference>